<evidence type="ECO:0000313" key="17">
    <source>
        <dbReference type="EMBL" id="KAK9144444.1"/>
    </source>
</evidence>
<evidence type="ECO:0000256" key="14">
    <source>
        <dbReference type="PIRSR" id="PIRSR602401-1"/>
    </source>
</evidence>
<dbReference type="CDD" id="cd11043">
    <property type="entry name" value="CYP90-like"/>
    <property type="match status" value="1"/>
</dbReference>
<evidence type="ECO:0000256" key="6">
    <source>
        <dbReference type="ARBA" id="ARBA00022692"/>
    </source>
</evidence>
<dbReference type="PRINTS" id="PR00463">
    <property type="entry name" value="EP450I"/>
</dbReference>
<keyword evidence="10 14" id="KW-0408">Iron</keyword>
<keyword evidence="12 16" id="KW-0472">Membrane</keyword>
<dbReference type="FunFam" id="1.10.630.10:FF:000052">
    <property type="entry name" value="Ent-kaurenoic acid oxidase"/>
    <property type="match status" value="1"/>
</dbReference>
<dbReference type="AlphaFoldDB" id="A0AAP0PIZ9"/>
<dbReference type="GO" id="GO:0005506">
    <property type="term" value="F:iron ion binding"/>
    <property type="evidence" value="ECO:0007669"/>
    <property type="project" value="InterPro"/>
</dbReference>
<evidence type="ECO:0000256" key="5">
    <source>
        <dbReference type="ARBA" id="ARBA00022617"/>
    </source>
</evidence>
<dbReference type="Pfam" id="PF00067">
    <property type="entry name" value="p450"/>
    <property type="match status" value="1"/>
</dbReference>
<evidence type="ECO:0000256" key="15">
    <source>
        <dbReference type="RuleBase" id="RU000461"/>
    </source>
</evidence>
<comment type="caution">
    <text evidence="17">The sequence shown here is derived from an EMBL/GenBank/DDBJ whole genome shotgun (WGS) entry which is preliminary data.</text>
</comment>
<dbReference type="PANTHER" id="PTHR24286">
    <property type="entry name" value="CYTOCHROME P450 26"/>
    <property type="match status" value="1"/>
</dbReference>
<dbReference type="GO" id="GO:0005783">
    <property type="term" value="C:endoplasmic reticulum"/>
    <property type="evidence" value="ECO:0007669"/>
    <property type="project" value="TreeGrafter"/>
</dbReference>
<keyword evidence="11 15" id="KW-0503">Monooxygenase</keyword>
<comment type="similarity">
    <text evidence="4 15">Belongs to the cytochrome P450 family.</text>
</comment>
<comment type="pathway">
    <text evidence="3">Hormone biosynthesis.</text>
</comment>
<evidence type="ECO:0008006" key="19">
    <source>
        <dbReference type="Google" id="ProtNLM"/>
    </source>
</evidence>
<evidence type="ECO:0000256" key="3">
    <source>
        <dbReference type="ARBA" id="ARBA00004972"/>
    </source>
</evidence>
<sequence>MEVWEVVLAGIICGVIVVYGLLKEANEWFYVRRLGKKRFYLPPGNMGWPFIGNMLSFFKAFRSSDPDSFISSYAKRFGRIGVYKAFMFQSPTIMVTVPETCKQVLQDEVRFKPGWPKTTVRLIGEKSFIGLSYDEHKRIRKLTAGPINGKEALATYLGFIEETVVHTLETWTVMGNIEFLTHLRKLTFKIIMYIFLSKKNDHLIEALEREYTAINNAVRAMAINIPGFAYHKALKARKKLVDALQAILSARRAERVTAAPQAKKDMTDALIDAEDEKGHKLSDEEIIDILIMYLNAGHESIAHITMWATCFLQEHEEVFQKAKAEQDEIVRTRPQGQKGLTLTEYRKMTYLSKVIDETLRVVSISNIVFREANNDVKIGGYIIPKGWKVAVWLRNVHMDSEVYPNPKEFNPSRWDGPPPKAGTFLPFGAGSRLCPGNDFAKLEISIFLHYFLLNYECV</sequence>
<dbReference type="GO" id="GO:0016132">
    <property type="term" value="P:brassinosteroid biosynthetic process"/>
    <property type="evidence" value="ECO:0007669"/>
    <property type="project" value="TreeGrafter"/>
</dbReference>
<gene>
    <name evidence="17" type="ORF">Sjap_004347</name>
</gene>
<evidence type="ECO:0000256" key="10">
    <source>
        <dbReference type="ARBA" id="ARBA00023004"/>
    </source>
</evidence>
<keyword evidence="9 15" id="KW-0560">Oxidoreductase</keyword>
<dbReference type="GO" id="GO:0020037">
    <property type="term" value="F:heme binding"/>
    <property type="evidence" value="ECO:0007669"/>
    <property type="project" value="InterPro"/>
</dbReference>
<name>A0AAP0PIZ9_9MAGN</name>
<dbReference type="InterPro" id="IPR017972">
    <property type="entry name" value="Cyt_P450_CS"/>
</dbReference>
<evidence type="ECO:0000256" key="12">
    <source>
        <dbReference type="ARBA" id="ARBA00023136"/>
    </source>
</evidence>
<dbReference type="GO" id="GO:0009686">
    <property type="term" value="P:gibberellin biosynthetic process"/>
    <property type="evidence" value="ECO:0007669"/>
    <property type="project" value="UniProtKB-ARBA"/>
</dbReference>
<reference evidence="17 18" key="1">
    <citation type="submission" date="2024-01" db="EMBL/GenBank/DDBJ databases">
        <title>Genome assemblies of Stephania.</title>
        <authorList>
            <person name="Yang L."/>
        </authorList>
    </citation>
    <scope>NUCLEOTIDE SEQUENCE [LARGE SCALE GENOMIC DNA]</scope>
    <source>
        <strain evidence="17">QJT</strain>
        <tissue evidence="17">Leaf</tissue>
    </source>
</reference>
<evidence type="ECO:0000256" key="2">
    <source>
        <dbReference type="ARBA" id="ARBA00004167"/>
    </source>
</evidence>
<dbReference type="GO" id="GO:0010268">
    <property type="term" value="P:brassinosteroid homeostasis"/>
    <property type="evidence" value="ECO:0007669"/>
    <property type="project" value="TreeGrafter"/>
</dbReference>
<evidence type="ECO:0000256" key="8">
    <source>
        <dbReference type="ARBA" id="ARBA00022989"/>
    </source>
</evidence>
<dbReference type="Gene3D" id="1.10.630.10">
    <property type="entry name" value="Cytochrome P450"/>
    <property type="match status" value="1"/>
</dbReference>
<keyword evidence="7 14" id="KW-0479">Metal-binding</keyword>
<proteinExistence type="inferred from homology"/>
<feature type="binding site" description="axial binding residue" evidence="14">
    <location>
        <position position="434"/>
    </location>
    <ligand>
        <name>heme</name>
        <dbReference type="ChEBI" id="CHEBI:30413"/>
    </ligand>
    <ligandPart>
        <name>Fe</name>
        <dbReference type="ChEBI" id="CHEBI:18248"/>
    </ligandPart>
</feature>
<dbReference type="PRINTS" id="PR00385">
    <property type="entry name" value="P450"/>
</dbReference>
<dbReference type="SUPFAM" id="SSF48264">
    <property type="entry name" value="Cytochrome P450"/>
    <property type="match status" value="1"/>
</dbReference>
<keyword evidence="18" id="KW-1185">Reference proteome</keyword>
<comment type="subcellular location">
    <subcellularLocation>
        <location evidence="2">Membrane</location>
        <topology evidence="2">Single-pass membrane protein</topology>
    </subcellularLocation>
</comment>
<dbReference type="GO" id="GO:0044550">
    <property type="term" value="P:secondary metabolite biosynthetic process"/>
    <property type="evidence" value="ECO:0007669"/>
    <property type="project" value="UniProtKB-ARBA"/>
</dbReference>
<accession>A0AAP0PIZ9</accession>
<organism evidence="17 18">
    <name type="scientific">Stephania japonica</name>
    <dbReference type="NCBI Taxonomy" id="461633"/>
    <lineage>
        <taxon>Eukaryota</taxon>
        <taxon>Viridiplantae</taxon>
        <taxon>Streptophyta</taxon>
        <taxon>Embryophyta</taxon>
        <taxon>Tracheophyta</taxon>
        <taxon>Spermatophyta</taxon>
        <taxon>Magnoliopsida</taxon>
        <taxon>Ranunculales</taxon>
        <taxon>Menispermaceae</taxon>
        <taxon>Menispermoideae</taxon>
        <taxon>Cissampelideae</taxon>
        <taxon>Stephania</taxon>
    </lineage>
</organism>
<keyword evidence="6 16" id="KW-0812">Transmembrane</keyword>
<dbReference type="InterPro" id="IPR002401">
    <property type="entry name" value="Cyt_P450_E_grp-I"/>
</dbReference>
<feature type="transmembrane region" description="Helical" evidence="16">
    <location>
        <begin position="6"/>
        <end position="22"/>
    </location>
</feature>
<evidence type="ECO:0000256" key="11">
    <source>
        <dbReference type="ARBA" id="ARBA00023033"/>
    </source>
</evidence>
<comment type="cofactor">
    <cofactor evidence="1 14">
        <name>heme</name>
        <dbReference type="ChEBI" id="CHEBI:30413"/>
    </cofactor>
</comment>
<evidence type="ECO:0000256" key="4">
    <source>
        <dbReference type="ARBA" id="ARBA00010617"/>
    </source>
</evidence>
<dbReference type="EMBL" id="JBBNAE010000002">
    <property type="protein sequence ID" value="KAK9144444.1"/>
    <property type="molecule type" value="Genomic_DNA"/>
</dbReference>
<dbReference type="GO" id="GO:0016125">
    <property type="term" value="P:sterol metabolic process"/>
    <property type="evidence" value="ECO:0007669"/>
    <property type="project" value="TreeGrafter"/>
</dbReference>
<comment type="pathway">
    <text evidence="13">Plant hormone biosynthesis; gibberellin biosynthesis.</text>
</comment>
<evidence type="ECO:0000256" key="13">
    <source>
        <dbReference type="ARBA" id="ARBA00037909"/>
    </source>
</evidence>
<evidence type="ECO:0000256" key="1">
    <source>
        <dbReference type="ARBA" id="ARBA00001971"/>
    </source>
</evidence>
<dbReference type="GO" id="GO:0051777">
    <property type="term" value="F:ent-kaurenoic acid monooxygenase activity"/>
    <property type="evidence" value="ECO:0007669"/>
    <property type="project" value="UniProtKB-ARBA"/>
</dbReference>
<keyword evidence="5 14" id="KW-0349">Heme</keyword>
<evidence type="ECO:0000256" key="7">
    <source>
        <dbReference type="ARBA" id="ARBA00022723"/>
    </source>
</evidence>
<keyword evidence="8 16" id="KW-1133">Transmembrane helix</keyword>
<dbReference type="InterPro" id="IPR036396">
    <property type="entry name" value="Cyt_P450_sf"/>
</dbReference>
<dbReference type="InterPro" id="IPR001128">
    <property type="entry name" value="Cyt_P450"/>
</dbReference>
<dbReference type="GO" id="GO:0016020">
    <property type="term" value="C:membrane"/>
    <property type="evidence" value="ECO:0007669"/>
    <property type="project" value="UniProtKB-SubCell"/>
</dbReference>
<dbReference type="PROSITE" id="PS00086">
    <property type="entry name" value="CYTOCHROME_P450"/>
    <property type="match status" value="1"/>
</dbReference>
<dbReference type="PANTHER" id="PTHR24286:SF356">
    <property type="entry name" value="ENT-KAURENOIC ACID OXIDASE 2"/>
    <property type="match status" value="1"/>
</dbReference>
<protein>
    <recommendedName>
        <fullName evidence="19">Ent-kaurenoic acid oxidase</fullName>
    </recommendedName>
</protein>
<dbReference type="Proteomes" id="UP001417504">
    <property type="component" value="Unassembled WGS sequence"/>
</dbReference>
<evidence type="ECO:0000256" key="9">
    <source>
        <dbReference type="ARBA" id="ARBA00023002"/>
    </source>
</evidence>
<evidence type="ECO:0000313" key="18">
    <source>
        <dbReference type="Proteomes" id="UP001417504"/>
    </source>
</evidence>
<evidence type="ECO:0000256" key="16">
    <source>
        <dbReference type="SAM" id="Phobius"/>
    </source>
</evidence>